<dbReference type="GO" id="GO:0004252">
    <property type="term" value="F:serine-type endopeptidase activity"/>
    <property type="evidence" value="ECO:0007669"/>
    <property type="project" value="InterPro"/>
</dbReference>
<evidence type="ECO:0000256" key="5">
    <source>
        <dbReference type="ARBA" id="ARBA00023180"/>
    </source>
</evidence>
<feature type="signal peptide" evidence="7">
    <location>
        <begin position="1"/>
        <end position="16"/>
    </location>
</feature>
<dbReference type="FunFam" id="2.40.10.10:FF:000002">
    <property type="entry name" value="Transmembrane protease serine"/>
    <property type="match status" value="1"/>
</dbReference>
<comment type="similarity">
    <text evidence="1">Belongs to the peptidase S1 family.</text>
</comment>
<dbReference type="InterPro" id="IPR001254">
    <property type="entry name" value="Trypsin_dom"/>
</dbReference>
<evidence type="ECO:0000256" key="6">
    <source>
        <dbReference type="RuleBase" id="RU363034"/>
    </source>
</evidence>
<dbReference type="InterPro" id="IPR043504">
    <property type="entry name" value="Peptidase_S1_PA_chymotrypsin"/>
</dbReference>
<dbReference type="SMART" id="SM00020">
    <property type="entry name" value="Tryp_SPc"/>
    <property type="match status" value="1"/>
</dbReference>
<evidence type="ECO:0000256" key="7">
    <source>
        <dbReference type="SAM" id="SignalP"/>
    </source>
</evidence>
<keyword evidence="6" id="KW-0378">Hydrolase</keyword>
<dbReference type="Pfam" id="PF00089">
    <property type="entry name" value="Trypsin"/>
    <property type="match status" value="1"/>
</dbReference>
<dbReference type="FunFam" id="2.40.10.10:FF:000068">
    <property type="entry name" value="transmembrane protease serine 2"/>
    <property type="match status" value="1"/>
</dbReference>
<comment type="caution">
    <text evidence="9">The sequence shown here is derived from an EMBL/GenBank/DDBJ whole genome shotgun (WGS) entry which is preliminary data.</text>
</comment>
<evidence type="ECO:0000256" key="3">
    <source>
        <dbReference type="ARBA" id="ARBA00023026"/>
    </source>
</evidence>
<dbReference type="PRINTS" id="PR00722">
    <property type="entry name" value="CHYMOTRYPSIN"/>
</dbReference>
<protein>
    <recommendedName>
        <fullName evidence="8">Peptidase S1 domain-containing protein</fullName>
    </recommendedName>
</protein>
<evidence type="ECO:0000259" key="8">
    <source>
        <dbReference type="PROSITE" id="PS50240"/>
    </source>
</evidence>
<dbReference type="PROSITE" id="PS00135">
    <property type="entry name" value="TRYPSIN_SER"/>
    <property type="match status" value="1"/>
</dbReference>
<keyword evidence="6" id="KW-0645">Protease</keyword>
<accession>A0A6G0W5K4</accession>
<dbReference type="PROSITE" id="PS00134">
    <property type="entry name" value="TRYPSIN_HIS"/>
    <property type="match status" value="1"/>
</dbReference>
<proteinExistence type="inferred from homology"/>
<dbReference type="CDD" id="cd00190">
    <property type="entry name" value="Tryp_SPc"/>
    <property type="match status" value="1"/>
</dbReference>
<dbReference type="SUPFAM" id="SSF50494">
    <property type="entry name" value="Trypsin-like serine proteases"/>
    <property type="match status" value="1"/>
</dbReference>
<dbReference type="AlphaFoldDB" id="A0A6G0W5K4"/>
<evidence type="ECO:0000313" key="9">
    <source>
        <dbReference type="EMBL" id="KAF0722390.1"/>
    </source>
</evidence>
<dbReference type="Gene3D" id="2.40.10.10">
    <property type="entry name" value="Trypsin-like serine proteases"/>
    <property type="match status" value="1"/>
</dbReference>
<feature type="domain" description="Peptidase S1" evidence="8">
    <location>
        <begin position="20"/>
        <end position="245"/>
    </location>
</feature>
<keyword evidence="3" id="KW-0843">Virulence</keyword>
<dbReference type="InterPro" id="IPR018114">
    <property type="entry name" value="TRYPSIN_HIS"/>
</dbReference>
<dbReference type="InterPro" id="IPR050430">
    <property type="entry name" value="Peptidase_S1"/>
</dbReference>
<dbReference type="EMBL" id="VJMJ01000336">
    <property type="protein sequence ID" value="KAF0722390.1"/>
    <property type="molecule type" value="Genomic_DNA"/>
</dbReference>
<evidence type="ECO:0000313" key="10">
    <source>
        <dbReference type="Proteomes" id="UP000481153"/>
    </source>
</evidence>
<dbReference type="PANTHER" id="PTHR24276">
    <property type="entry name" value="POLYSERASE-RELATED"/>
    <property type="match status" value="1"/>
</dbReference>
<reference evidence="9 10" key="1">
    <citation type="submission" date="2019-07" db="EMBL/GenBank/DDBJ databases">
        <title>Genomics analysis of Aphanomyces spp. identifies a new class of oomycete effector associated with host adaptation.</title>
        <authorList>
            <person name="Gaulin E."/>
        </authorList>
    </citation>
    <scope>NUCLEOTIDE SEQUENCE [LARGE SCALE GENOMIC DNA]</scope>
    <source>
        <strain evidence="9 10">ATCC 201684</strain>
    </source>
</reference>
<keyword evidence="4" id="KW-1015">Disulfide bond</keyword>
<dbReference type="GO" id="GO:0006508">
    <property type="term" value="P:proteolysis"/>
    <property type="evidence" value="ECO:0007669"/>
    <property type="project" value="UniProtKB-KW"/>
</dbReference>
<name>A0A6G0W5K4_9STRA</name>
<evidence type="ECO:0000256" key="2">
    <source>
        <dbReference type="ARBA" id="ARBA00022729"/>
    </source>
</evidence>
<dbReference type="VEuPathDB" id="FungiDB:AeMF1_019664"/>
<dbReference type="Proteomes" id="UP000481153">
    <property type="component" value="Unassembled WGS sequence"/>
</dbReference>
<keyword evidence="5" id="KW-0325">Glycoprotein</keyword>
<organism evidence="9 10">
    <name type="scientific">Aphanomyces euteiches</name>
    <dbReference type="NCBI Taxonomy" id="100861"/>
    <lineage>
        <taxon>Eukaryota</taxon>
        <taxon>Sar</taxon>
        <taxon>Stramenopiles</taxon>
        <taxon>Oomycota</taxon>
        <taxon>Saprolegniomycetes</taxon>
        <taxon>Saprolegniales</taxon>
        <taxon>Verrucalvaceae</taxon>
        <taxon>Aphanomyces</taxon>
    </lineage>
</organism>
<gene>
    <name evidence="9" type="ORF">Ae201684_018459</name>
</gene>
<keyword evidence="6" id="KW-0720">Serine protease</keyword>
<dbReference type="InterPro" id="IPR033116">
    <property type="entry name" value="TRYPSIN_SER"/>
</dbReference>
<dbReference type="InterPro" id="IPR001314">
    <property type="entry name" value="Peptidase_S1A"/>
</dbReference>
<dbReference type="PROSITE" id="PS50240">
    <property type="entry name" value="TRYPSIN_DOM"/>
    <property type="match status" value="1"/>
</dbReference>
<keyword evidence="10" id="KW-1185">Reference proteome</keyword>
<dbReference type="InterPro" id="IPR009003">
    <property type="entry name" value="Peptidase_S1_PA"/>
</dbReference>
<evidence type="ECO:0000256" key="4">
    <source>
        <dbReference type="ARBA" id="ARBA00023157"/>
    </source>
</evidence>
<dbReference type="PANTHER" id="PTHR24276:SF98">
    <property type="entry name" value="FI18310P1-RELATED"/>
    <property type="match status" value="1"/>
</dbReference>
<sequence>MNILFALSALLATAAGQLEIVGGTEAAVGKHLYLSSLRTSTGGQTVCGGSLIAPNVILTAAHCSVETNYAIKYAVIGTHYNGGTTYGETIKVSKQIVHPKYNSNTNSYDFAIYILASNAKTAPVSVSFDTVGASVPVVVRGWGATSEGGSESSALLELTVNSLSNTNCASLLSPYNVDSTMLCAGGQAGKDSCQGDSGGPLTLESSGSEKLVGVVSWGLGCAQANKPGVYSRISAAKDFIQPYLTSRVAAFQVDAVEVSNSTDVSADVEPTLV</sequence>
<keyword evidence="2 7" id="KW-0732">Signal</keyword>
<feature type="chain" id="PRO_5026088201" description="Peptidase S1 domain-containing protein" evidence="7">
    <location>
        <begin position="17"/>
        <end position="273"/>
    </location>
</feature>
<evidence type="ECO:0000256" key="1">
    <source>
        <dbReference type="ARBA" id="ARBA00007664"/>
    </source>
</evidence>